<dbReference type="AlphaFoldDB" id="A0A8J2ZUX5"/>
<reference evidence="1" key="1">
    <citation type="journal article" date="2014" name="Int. J. Syst. Evol. Microbiol.">
        <title>Complete genome sequence of Corynebacterium casei LMG S-19264T (=DSM 44701T), isolated from a smear-ripened cheese.</title>
        <authorList>
            <consortium name="US DOE Joint Genome Institute (JGI-PGF)"/>
            <person name="Walter F."/>
            <person name="Albersmeier A."/>
            <person name="Kalinowski J."/>
            <person name="Ruckert C."/>
        </authorList>
    </citation>
    <scope>NUCLEOTIDE SEQUENCE</scope>
    <source>
        <strain evidence="1">CGMCC 1.12777</strain>
    </source>
</reference>
<dbReference type="Proteomes" id="UP000656813">
    <property type="component" value="Unassembled WGS sequence"/>
</dbReference>
<sequence length="294" mass="33920">MVYSIRYGYPEQTQFLVIEHGKIIDCTTRHPRSECLIDFKGLRPRPGATFYAPYLLDYSRKEDRLKAYQSIMDRGGTSVIVPCYCKNVALLKANLQATRQVMKHSPLDYLIGLSTHIEFLSQALVIECNKQSIPFIQFEFSHIDDLYSYPWEWLRDAVNGQRLLFIPFYKTRGEDKKAGLQRKKFYHLWYQFADRMNIPTALAFEEDHAIPNPLTKNLGLYPIKGALVPGSDCDCVLTPVSLEQQENLHYDENNHSVVVIRGQVQKGNGNMMCPGFGQEIKVPMVHRFTGDWEC</sequence>
<reference evidence="1" key="2">
    <citation type="submission" date="2020-09" db="EMBL/GenBank/DDBJ databases">
        <authorList>
            <person name="Sun Q."/>
            <person name="Zhou Y."/>
        </authorList>
    </citation>
    <scope>NUCLEOTIDE SEQUENCE</scope>
    <source>
        <strain evidence="1">CGMCC 1.12777</strain>
    </source>
</reference>
<evidence type="ECO:0000313" key="2">
    <source>
        <dbReference type="Proteomes" id="UP000656813"/>
    </source>
</evidence>
<protein>
    <submittedName>
        <fullName evidence="1">Uncharacterized protein</fullName>
    </submittedName>
</protein>
<proteinExistence type="predicted"/>
<gene>
    <name evidence="1" type="ORF">GCM10007096_13130</name>
</gene>
<evidence type="ECO:0000313" key="1">
    <source>
        <dbReference type="EMBL" id="GGH78942.1"/>
    </source>
</evidence>
<dbReference type="EMBL" id="BMFV01000007">
    <property type="protein sequence ID" value="GGH78942.1"/>
    <property type="molecule type" value="Genomic_DNA"/>
</dbReference>
<comment type="caution">
    <text evidence="1">The sequence shown here is derived from an EMBL/GenBank/DDBJ whole genome shotgun (WGS) entry which is preliminary data.</text>
</comment>
<organism evidence="1 2">
    <name type="scientific">Pullulanibacillus pueri</name>
    <dbReference type="NCBI Taxonomy" id="1437324"/>
    <lineage>
        <taxon>Bacteria</taxon>
        <taxon>Bacillati</taxon>
        <taxon>Bacillota</taxon>
        <taxon>Bacilli</taxon>
        <taxon>Bacillales</taxon>
        <taxon>Sporolactobacillaceae</taxon>
        <taxon>Pullulanibacillus</taxon>
    </lineage>
</organism>
<dbReference type="RefSeq" id="WP_188496603.1">
    <property type="nucleotide sequence ID" value="NZ_BMFV01000007.1"/>
</dbReference>
<name>A0A8J2ZUX5_9BACL</name>
<accession>A0A8J2ZUX5</accession>
<keyword evidence="2" id="KW-1185">Reference proteome</keyword>